<dbReference type="EMBL" id="KV417645">
    <property type="protein sequence ID" value="KZP12544.1"/>
    <property type="molecule type" value="Genomic_DNA"/>
</dbReference>
<gene>
    <name evidence="1" type="ORF">FIBSPDRAFT_681056</name>
</gene>
<evidence type="ECO:0000313" key="1">
    <source>
        <dbReference type="EMBL" id="KZP12544.1"/>
    </source>
</evidence>
<feature type="non-terminal residue" evidence="1">
    <location>
        <position position="126"/>
    </location>
</feature>
<evidence type="ECO:0000313" key="2">
    <source>
        <dbReference type="Proteomes" id="UP000076532"/>
    </source>
</evidence>
<organism evidence="1 2">
    <name type="scientific">Athelia psychrophila</name>
    <dbReference type="NCBI Taxonomy" id="1759441"/>
    <lineage>
        <taxon>Eukaryota</taxon>
        <taxon>Fungi</taxon>
        <taxon>Dikarya</taxon>
        <taxon>Basidiomycota</taxon>
        <taxon>Agaricomycotina</taxon>
        <taxon>Agaricomycetes</taxon>
        <taxon>Agaricomycetidae</taxon>
        <taxon>Atheliales</taxon>
        <taxon>Atheliaceae</taxon>
        <taxon>Athelia</taxon>
    </lineage>
</organism>
<proteinExistence type="predicted"/>
<feature type="non-terminal residue" evidence="1">
    <location>
        <position position="1"/>
    </location>
</feature>
<reference evidence="1 2" key="1">
    <citation type="journal article" date="2016" name="Mol. Biol. Evol.">
        <title>Comparative Genomics of Early-Diverging Mushroom-Forming Fungi Provides Insights into the Origins of Lignocellulose Decay Capabilities.</title>
        <authorList>
            <person name="Nagy L.G."/>
            <person name="Riley R."/>
            <person name="Tritt A."/>
            <person name="Adam C."/>
            <person name="Daum C."/>
            <person name="Floudas D."/>
            <person name="Sun H."/>
            <person name="Yadav J.S."/>
            <person name="Pangilinan J."/>
            <person name="Larsson K.H."/>
            <person name="Matsuura K."/>
            <person name="Barry K."/>
            <person name="Labutti K."/>
            <person name="Kuo R."/>
            <person name="Ohm R.A."/>
            <person name="Bhattacharya S.S."/>
            <person name="Shirouzu T."/>
            <person name="Yoshinaga Y."/>
            <person name="Martin F.M."/>
            <person name="Grigoriev I.V."/>
            <person name="Hibbett D.S."/>
        </authorList>
    </citation>
    <scope>NUCLEOTIDE SEQUENCE [LARGE SCALE GENOMIC DNA]</scope>
    <source>
        <strain evidence="1 2">CBS 109695</strain>
    </source>
</reference>
<dbReference type="OrthoDB" id="2662502at2759"/>
<dbReference type="Proteomes" id="UP000076532">
    <property type="component" value="Unassembled WGS sequence"/>
</dbReference>
<protein>
    <submittedName>
        <fullName evidence="1">Uncharacterized protein</fullName>
    </submittedName>
</protein>
<dbReference type="AlphaFoldDB" id="A0A166BDW9"/>
<keyword evidence="2" id="KW-1185">Reference proteome</keyword>
<dbReference type="STRING" id="436010.A0A166BDW9"/>
<dbReference type="Pfam" id="PF20414">
    <property type="entry name" value="DUF6698"/>
    <property type="match status" value="1"/>
</dbReference>
<sequence>GLFLSTLLIKSFKQIFTSPSSAASVSVLNNHFDYEAIPSSRKKVRMRKGPPWTNIASLIGLKSLTPRAITYMAVQLWFSLSNVNSWHTNNIDFNYNKFDCTILDFFELPCGPVAKKYTDSLLATWN</sequence>
<dbReference type="InterPro" id="IPR046521">
    <property type="entry name" value="DUF6698"/>
</dbReference>
<name>A0A166BDW9_9AGAM</name>
<accession>A0A166BDW9</accession>